<proteinExistence type="predicted"/>
<name>A0A839T2G6_AZOMA</name>
<dbReference type="EMBL" id="JACHXI010000009">
    <property type="protein sequence ID" value="MBB3103731.1"/>
    <property type="molecule type" value="Genomic_DNA"/>
</dbReference>
<dbReference type="Pfam" id="PF06804">
    <property type="entry name" value="Lipoprotein_18"/>
    <property type="match status" value="1"/>
</dbReference>
<evidence type="ECO:0000313" key="3">
    <source>
        <dbReference type="Proteomes" id="UP000549250"/>
    </source>
</evidence>
<feature type="region of interest" description="Disordered" evidence="1">
    <location>
        <begin position="358"/>
        <end position="379"/>
    </location>
</feature>
<keyword evidence="3" id="KW-1185">Reference proteome</keyword>
<feature type="region of interest" description="Disordered" evidence="1">
    <location>
        <begin position="169"/>
        <end position="193"/>
    </location>
</feature>
<evidence type="ECO:0000313" key="2">
    <source>
        <dbReference type="EMBL" id="MBB3103731.1"/>
    </source>
</evidence>
<dbReference type="Proteomes" id="UP000549250">
    <property type="component" value="Unassembled WGS sequence"/>
</dbReference>
<dbReference type="InterPro" id="IPR042268">
    <property type="entry name" value="BamC_C"/>
</dbReference>
<reference evidence="2 3" key="1">
    <citation type="submission" date="2020-08" db="EMBL/GenBank/DDBJ databases">
        <title>Genomic Encyclopedia of Type Strains, Phase III (KMG-III): the genomes of soil and plant-associated and newly described type strains.</title>
        <authorList>
            <person name="Whitman W."/>
        </authorList>
    </citation>
    <scope>NUCLEOTIDE SEQUENCE [LARGE SCALE GENOMIC DNA]</scope>
    <source>
        <strain evidence="2 3">CECT 4462</strain>
    </source>
</reference>
<sequence>MLALLASANTGCSLVSWIWGKDGYFYDRASDYRDSRLTAPMETPSGISSRPLEPLLPIPARVADPRHEEEYEIPRPQKVLLASQTNDFSVQSSDGQYSLVAFRTPAQLWISVRQFLSEYGFDIAEEHPQAGELVTAWQSGSAYIPSIRQNASKTDETRIRIRIEPGVQRNTSEVSVQSAEKPSGTSDLSWPASSINPRLDSAILDELQASLTRNAETGDSISLLAQREFDAPDRVDFIQDASGNPLLQLDTDFNRAWSRVGRALESADVRVDDLNRSLGVYYINLAEGADKTEDQPGFFSRFFGWGSNDKTEREKNAERYQIRLSEVANGIQISVEKDLNTLAPPDVARRVLSLLQKNLSEPERRTDMRPPGAQGPRNR</sequence>
<dbReference type="InterPro" id="IPR010653">
    <property type="entry name" value="NlpB/DapX"/>
</dbReference>
<comment type="caution">
    <text evidence="2">The sequence shown here is derived from an EMBL/GenBank/DDBJ whole genome shotgun (WGS) entry which is preliminary data.</text>
</comment>
<accession>A0A839T2G6</accession>
<dbReference type="Gene3D" id="3.30.310.170">
    <property type="entry name" value="Outer membrane protein assembly factor BamC"/>
    <property type="match status" value="1"/>
</dbReference>
<organism evidence="2 3">
    <name type="scientific">Azomonas macrocytogenes</name>
    <name type="common">Azotobacter macrocytogenes</name>
    <dbReference type="NCBI Taxonomy" id="69962"/>
    <lineage>
        <taxon>Bacteria</taxon>
        <taxon>Pseudomonadati</taxon>
        <taxon>Pseudomonadota</taxon>
        <taxon>Gammaproteobacteria</taxon>
        <taxon>Pseudomonadales</taxon>
        <taxon>Pseudomonadaceae</taxon>
        <taxon>Azomonas</taxon>
    </lineage>
</organism>
<gene>
    <name evidence="2" type="ORF">FHR87_002128</name>
</gene>
<evidence type="ECO:0000256" key="1">
    <source>
        <dbReference type="SAM" id="MobiDB-lite"/>
    </source>
</evidence>
<dbReference type="AlphaFoldDB" id="A0A839T2G6"/>
<protein>
    <submittedName>
        <fullName evidence="2">Outer membrane protein assembly factor BamC</fullName>
    </submittedName>
</protein>